<evidence type="ECO:0000313" key="2">
    <source>
        <dbReference type="Proteomes" id="UP000279995"/>
    </source>
</evidence>
<gene>
    <name evidence="1" type="ORF">D9T18_17120</name>
</gene>
<name>A0AAD0XEI0_9GAMM</name>
<dbReference type="RefSeq" id="WP_121638352.1">
    <property type="nucleotide sequence ID" value="NZ_CP033066.1"/>
</dbReference>
<sequence length="270" mass="31635">MNLKLISYEETQLPEVKEYIGKVCKAKEIAIEQNNEKVANDLWREHEALEANFLFIGAFNELKKGNYRQAWVDFEKCEIKCKFLEENSDDDFLSRKRIKFISSQIPKWQALYPYCVFVSPGFTVGYYTCSICNHKIRPRSRCGHEKGKLYNGKLCLHVAHDMNFKEISIVSSPVQKYSVVHDDSTLDFSVLEHLLSFLENAYEDWNYEKKTKKFPRAKFNSVQADSGCPCKSGSVFRECCFNKSDIEIPHIDFIFYKEISEEKQNIKFPY</sequence>
<dbReference type="AlphaFoldDB" id="A0AAD0XEI0"/>
<reference evidence="1 2" key="1">
    <citation type="submission" date="2018-10" db="EMBL/GenBank/DDBJ databases">
        <title>Complete Genome Sequence and Transcriptomic Profiles of a Marine Bacterium, Pseudoalteromonas agarivorans Hao 2018.</title>
        <authorList>
            <person name="Hao L."/>
        </authorList>
    </citation>
    <scope>NUCLEOTIDE SEQUENCE [LARGE SCALE GENOMIC DNA]</scope>
    <source>
        <strain evidence="1 2">Hao 2018</strain>
    </source>
</reference>
<dbReference type="Proteomes" id="UP000279995">
    <property type="component" value="Chromosome II"/>
</dbReference>
<proteinExistence type="predicted"/>
<evidence type="ECO:0000313" key="1">
    <source>
        <dbReference type="EMBL" id="AYM88419.1"/>
    </source>
</evidence>
<organism evidence="1 2">
    <name type="scientific">Pseudoalteromonas agarivorans</name>
    <dbReference type="NCBI Taxonomy" id="176102"/>
    <lineage>
        <taxon>Bacteria</taxon>
        <taxon>Pseudomonadati</taxon>
        <taxon>Pseudomonadota</taxon>
        <taxon>Gammaproteobacteria</taxon>
        <taxon>Alteromonadales</taxon>
        <taxon>Pseudoalteromonadaceae</taxon>
        <taxon>Pseudoalteromonas</taxon>
    </lineage>
</organism>
<accession>A0AAD0XEI0</accession>
<protein>
    <submittedName>
        <fullName evidence="1">Zinc chelation protein SecC</fullName>
    </submittedName>
</protein>
<dbReference type="EMBL" id="CP033066">
    <property type="protein sequence ID" value="AYM88419.1"/>
    <property type="molecule type" value="Genomic_DNA"/>
</dbReference>